<comment type="caution">
    <text evidence="3">The sequence shown here is derived from an EMBL/GenBank/DDBJ whole genome shotgun (WGS) entry which is preliminary data.</text>
</comment>
<evidence type="ECO:0000256" key="2">
    <source>
        <dbReference type="SAM" id="Phobius"/>
    </source>
</evidence>
<feature type="coiled-coil region" evidence="1">
    <location>
        <begin position="181"/>
        <end position="211"/>
    </location>
</feature>
<reference evidence="4" key="1">
    <citation type="submission" date="2017-09" db="EMBL/GenBank/DDBJ databases">
        <title>Depth-based differentiation of microbial function through sediment-hosted aquifers and enrichment of novel symbionts in the deep terrestrial subsurface.</title>
        <authorList>
            <person name="Probst A.J."/>
            <person name="Ladd B."/>
            <person name="Jarett J.K."/>
            <person name="Geller-Mcgrath D.E."/>
            <person name="Sieber C.M.K."/>
            <person name="Emerson J.B."/>
            <person name="Anantharaman K."/>
            <person name="Thomas B.C."/>
            <person name="Malmstrom R."/>
            <person name="Stieglmeier M."/>
            <person name="Klingl A."/>
            <person name="Woyke T."/>
            <person name="Ryan C.M."/>
            <person name="Banfield J.F."/>
        </authorList>
    </citation>
    <scope>NUCLEOTIDE SEQUENCE [LARGE SCALE GENOMIC DNA]</scope>
</reference>
<gene>
    <name evidence="3" type="ORF">COS24_00290</name>
</gene>
<dbReference type="Pfam" id="PF18895">
    <property type="entry name" value="T4SS_pilin"/>
    <property type="match status" value="1"/>
</dbReference>
<keyword evidence="2" id="KW-1133">Transmembrane helix</keyword>
<evidence type="ECO:0000313" key="3">
    <source>
        <dbReference type="EMBL" id="PIV45800.1"/>
    </source>
</evidence>
<dbReference type="EMBL" id="PETY01000006">
    <property type="protein sequence ID" value="PIV45800.1"/>
    <property type="molecule type" value="Genomic_DNA"/>
</dbReference>
<proteinExistence type="predicted"/>
<evidence type="ECO:0000313" key="4">
    <source>
        <dbReference type="Proteomes" id="UP000229625"/>
    </source>
</evidence>
<name>A0A2M7DBJ5_9BACT</name>
<keyword evidence="2" id="KW-0812">Transmembrane</keyword>
<feature type="non-terminal residue" evidence="3">
    <location>
        <position position="419"/>
    </location>
</feature>
<organism evidence="3 4">
    <name type="scientific">Candidatus Nealsonbacteria bacterium CG02_land_8_20_14_3_00_34_20</name>
    <dbReference type="NCBI Taxonomy" id="1974698"/>
    <lineage>
        <taxon>Bacteria</taxon>
        <taxon>Candidatus Nealsoniibacteriota</taxon>
    </lineage>
</organism>
<protein>
    <submittedName>
        <fullName evidence="3">Uncharacterized protein</fullName>
    </submittedName>
</protein>
<dbReference type="Proteomes" id="UP000229625">
    <property type="component" value="Unassembled WGS sequence"/>
</dbReference>
<feature type="coiled-coil region" evidence="1">
    <location>
        <begin position="236"/>
        <end position="273"/>
    </location>
</feature>
<evidence type="ECO:0000256" key="1">
    <source>
        <dbReference type="SAM" id="Coils"/>
    </source>
</evidence>
<feature type="transmembrane region" description="Helical" evidence="2">
    <location>
        <begin position="65"/>
        <end position="85"/>
    </location>
</feature>
<dbReference type="AlphaFoldDB" id="A0A2M7DBJ5"/>
<keyword evidence="1" id="KW-0175">Coiled coil</keyword>
<accession>A0A2M7DBJ5</accession>
<keyword evidence="2" id="KW-0472">Membrane</keyword>
<sequence length="419" mass="46957">MKLRNKLQKILLIFSLISILLLTGSSFCFSQEGKPLEVEYPNIPGISEEEIPTTTKTALPDYIKYVFNFFIAISGLIIFLALVLGGIRYLTSMGNPATISDVKDQIFSAFIGLIIVLSSYIILTRINPQLVVFSISKEDIPEIQMPEVPKIEEKGSVSCLQIPTGVLIERALLDSTAQTRLTLIKEKTEEAEKKAKDFKELNEELKNLTLSCQCGSSECGGENCQGFGCPNAFCDKEAIKSKIEEIKLSIEDLENFQKELRSLRWDFNEHRQDLRMAAILMTGGCEEPVITQNEIIGIKEKILETKESEILTFPDWPSNKISYEGHIISDPITFYCEHPDFTIVQQEALTTEISETLEPEDYPFIPSNPLPTTTAPPPGSTDFKLTNFPNLRQTDSKNYAVKFSGCGPTSLTTVMRYYG</sequence>
<dbReference type="InterPro" id="IPR043993">
    <property type="entry name" value="T4SS_pilin"/>
</dbReference>
<feature type="transmembrane region" description="Helical" evidence="2">
    <location>
        <begin position="106"/>
        <end position="123"/>
    </location>
</feature>